<sequence length="43" mass="4879">MRTITPEERCKFLARSRQAKLETASNQPDPLSQLGVEDETFKG</sequence>
<dbReference type="Proteomes" id="UP000265520">
    <property type="component" value="Unassembled WGS sequence"/>
</dbReference>
<name>A0A392VPA0_9FABA</name>
<protein>
    <submittedName>
        <fullName evidence="2">Uncharacterized protein</fullName>
    </submittedName>
</protein>
<accession>A0A392VPA0</accession>
<feature type="non-terminal residue" evidence="2">
    <location>
        <position position="43"/>
    </location>
</feature>
<evidence type="ECO:0000256" key="1">
    <source>
        <dbReference type="SAM" id="MobiDB-lite"/>
    </source>
</evidence>
<keyword evidence="3" id="KW-1185">Reference proteome</keyword>
<evidence type="ECO:0000313" key="2">
    <source>
        <dbReference type="EMBL" id="MCI88811.1"/>
    </source>
</evidence>
<organism evidence="2 3">
    <name type="scientific">Trifolium medium</name>
    <dbReference type="NCBI Taxonomy" id="97028"/>
    <lineage>
        <taxon>Eukaryota</taxon>
        <taxon>Viridiplantae</taxon>
        <taxon>Streptophyta</taxon>
        <taxon>Embryophyta</taxon>
        <taxon>Tracheophyta</taxon>
        <taxon>Spermatophyta</taxon>
        <taxon>Magnoliopsida</taxon>
        <taxon>eudicotyledons</taxon>
        <taxon>Gunneridae</taxon>
        <taxon>Pentapetalae</taxon>
        <taxon>rosids</taxon>
        <taxon>fabids</taxon>
        <taxon>Fabales</taxon>
        <taxon>Fabaceae</taxon>
        <taxon>Papilionoideae</taxon>
        <taxon>50 kb inversion clade</taxon>
        <taxon>NPAAA clade</taxon>
        <taxon>Hologalegina</taxon>
        <taxon>IRL clade</taxon>
        <taxon>Trifolieae</taxon>
        <taxon>Trifolium</taxon>
    </lineage>
</organism>
<proteinExistence type="predicted"/>
<reference evidence="2 3" key="1">
    <citation type="journal article" date="2018" name="Front. Plant Sci.">
        <title>Red Clover (Trifolium pratense) and Zigzag Clover (T. medium) - A Picture of Genomic Similarities and Differences.</title>
        <authorList>
            <person name="Dluhosova J."/>
            <person name="Istvanek J."/>
            <person name="Nedelnik J."/>
            <person name="Repkova J."/>
        </authorList>
    </citation>
    <scope>NUCLEOTIDE SEQUENCE [LARGE SCALE GENOMIC DNA]</scope>
    <source>
        <strain evidence="3">cv. 10/8</strain>
        <tissue evidence="2">Leaf</tissue>
    </source>
</reference>
<evidence type="ECO:0000313" key="3">
    <source>
        <dbReference type="Proteomes" id="UP000265520"/>
    </source>
</evidence>
<dbReference type="AlphaFoldDB" id="A0A392VPA0"/>
<dbReference type="EMBL" id="LXQA011202980">
    <property type="protein sequence ID" value="MCI88811.1"/>
    <property type="molecule type" value="Genomic_DNA"/>
</dbReference>
<feature type="region of interest" description="Disordered" evidence="1">
    <location>
        <begin position="19"/>
        <end position="43"/>
    </location>
</feature>
<comment type="caution">
    <text evidence="2">The sequence shown here is derived from an EMBL/GenBank/DDBJ whole genome shotgun (WGS) entry which is preliminary data.</text>
</comment>